<gene>
    <name evidence="6" type="ORF">Q9L58_000983</name>
</gene>
<evidence type="ECO:0000256" key="4">
    <source>
        <dbReference type="ARBA" id="ARBA00023004"/>
    </source>
</evidence>
<name>A0ABR3GVG3_9PEZI</name>
<dbReference type="InterPro" id="IPR017972">
    <property type="entry name" value="Cyt_P450_CS"/>
</dbReference>
<comment type="caution">
    <text evidence="6">The sequence shown here is derived from an EMBL/GenBank/DDBJ whole genome shotgun (WGS) entry which is preliminary data.</text>
</comment>
<accession>A0ABR3GVG3</accession>
<dbReference type="PROSITE" id="PS00086">
    <property type="entry name" value="CYTOCHROME_P450"/>
    <property type="match status" value="1"/>
</dbReference>
<organism evidence="6 7">
    <name type="scientific">Discina gigas</name>
    <dbReference type="NCBI Taxonomy" id="1032678"/>
    <lineage>
        <taxon>Eukaryota</taxon>
        <taxon>Fungi</taxon>
        <taxon>Dikarya</taxon>
        <taxon>Ascomycota</taxon>
        <taxon>Pezizomycotina</taxon>
        <taxon>Pezizomycetes</taxon>
        <taxon>Pezizales</taxon>
        <taxon>Discinaceae</taxon>
        <taxon>Discina</taxon>
    </lineage>
</organism>
<dbReference type="PANTHER" id="PTHR24305:SF166">
    <property type="entry name" value="CYTOCHROME P450 12A4, MITOCHONDRIAL-RELATED"/>
    <property type="match status" value="1"/>
</dbReference>
<dbReference type="PANTHER" id="PTHR24305">
    <property type="entry name" value="CYTOCHROME P450"/>
    <property type="match status" value="1"/>
</dbReference>
<sequence length="482" mass="54973">MYRIRNDTPLKDIPGPWFASCSPLYRFWYAVCRSNYHHDLTNLHRKYGNIVRIAPNEVSIWDPEVVSEIYSHGDQTYPKCDMYDIALPNGYFNLAVERNIPVHAAGRRAIAKDYSMTATLKNEQYFDAVINDFVTALDKNFAQTGKKCNFTVWSEYFTYDMITDLVFGESFGFCKAARDVEGGLRDLRQMLNLSPFLSYLPWIWPITQMEIIKKSGMKYYARCIQREITKRVDQGNFSGRNDLLQGLFDSRYQDGHALPLGEITNHAYIFILAAPDTASVALRNIIINLCRTPAVYKELMESLVNLNTAKPTWNDLSKIPLLMAVVKETLRLHPPAGFSLPRAVPTGGRTVCDKFLPENTTVGMSAWCVHANKEFWGEDTLEFKPERWMDPTQAYKLERYGMTFGQGSRACLGKNIALVQLVKVTAQILLNFEFGLLNEEKIKEVFLLLVVVDGLDVWFKRRPGGPLDDTVGTEKTPLSTFV</sequence>
<dbReference type="InterPro" id="IPR050121">
    <property type="entry name" value="Cytochrome_P450_monoxygenase"/>
</dbReference>
<comment type="similarity">
    <text evidence="2 5">Belongs to the cytochrome P450 family.</text>
</comment>
<evidence type="ECO:0000256" key="3">
    <source>
        <dbReference type="ARBA" id="ARBA00022723"/>
    </source>
</evidence>
<evidence type="ECO:0000256" key="1">
    <source>
        <dbReference type="ARBA" id="ARBA00001971"/>
    </source>
</evidence>
<evidence type="ECO:0008006" key="8">
    <source>
        <dbReference type="Google" id="ProtNLM"/>
    </source>
</evidence>
<evidence type="ECO:0000313" key="7">
    <source>
        <dbReference type="Proteomes" id="UP001447188"/>
    </source>
</evidence>
<keyword evidence="5" id="KW-0503">Monooxygenase</keyword>
<comment type="cofactor">
    <cofactor evidence="1">
        <name>heme</name>
        <dbReference type="ChEBI" id="CHEBI:30413"/>
    </cofactor>
</comment>
<dbReference type="Gene3D" id="1.10.630.10">
    <property type="entry name" value="Cytochrome P450"/>
    <property type="match status" value="1"/>
</dbReference>
<evidence type="ECO:0000256" key="2">
    <source>
        <dbReference type="ARBA" id="ARBA00010617"/>
    </source>
</evidence>
<dbReference type="InterPro" id="IPR002403">
    <property type="entry name" value="Cyt_P450_E_grp-IV"/>
</dbReference>
<proteinExistence type="inferred from homology"/>
<keyword evidence="5" id="KW-0560">Oxidoreductase</keyword>
<evidence type="ECO:0000313" key="6">
    <source>
        <dbReference type="EMBL" id="KAL0639892.1"/>
    </source>
</evidence>
<dbReference type="SUPFAM" id="SSF48264">
    <property type="entry name" value="Cytochrome P450"/>
    <property type="match status" value="1"/>
</dbReference>
<protein>
    <recommendedName>
        <fullName evidence="8">Cytochrome P450</fullName>
    </recommendedName>
</protein>
<dbReference type="Pfam" id="PF00067">
    <property type="entry name" value="p450"/>
    <property type="match status" value="1"/>
</dbReference>
<dbReference type="Proteomes" id="UP001447188">
    <property type="component" value="Unassembled WGS sequence"/>
</dbReference>
<reference evidence="6 7" key="1">
    <citation type="submission" date="2024-02" db="EMBL/GenBank/DDBJ databases">
        <title>Discinaceae phylogenomics.</title>
        <authorList>
            <person name="Dirks A.C."/>
            <person name="James T.Y."/>
        </authorList>
    </citation>
    <scope>NUCLEOTIDE SEQUENCE [LARGE SCALE GENOMIC DNA]</scope>
    <source>
        <strain evidence="6 7">ACD0624</strain>
    </source>
</reference>
<dbReference type="PRINTS" id="PR00385">
    <property type="entry name" value="P450"/>
</dbReference>
<dbReference type="InterPro" id="IPR001128">
    <property type="entry name" value="Cyt_P450"/>
</dbReference>
<keyword evidence="4 5" id="KW-0408">Iron</keyword>
<dbReference type="PRINTS" id="PR00465">
    <property type="entry name" value="EP450IV"/>
</dbReference>
<evidence type="ECO:0000256" key="5">
    <source>
        <dbReference type="RuleBase" id="RU000461"/>
    </source>
</evidence>
<dbReference type="InterPro" id="IPR036396">
    <property type="entry name" value="Cyt_P450_sf"/>
</dbReference>
<keyword evidence="7" id="KW-1185">Reference proteome</keyword>
<keyword evidence="3 5" id="KW-0479">Metal-binding</keyword>
<keyword evidence="5" id="KW-0349">Heme</keyword>
<dbReference type="EMBL" id="JBBBZM010000007">
    <property type="protein sequence ID" value="KAL0639892.1"/>
    <property type="molecule type" value="Genomic_DNA"/>
</dbReference>